<evidence type="ECO:0000313" key="5">
    <source>
        <dbReference type="Proteomes" id="UP000281741"/>
    </source>
</evidence>
<evidence type="ECO:0000313" key="2">
    <source>
        <dbReference type="EMBL" id="AZA88553.1"/>
    </source>
</evidence>
<dbReference type="AlphaFoldDB" id="A0AAD0YIU0"/>
<feature type="region of interest" description="Disordered" evidence="1">
    <location>
        <begin position="1"/>
        <end position="21"/>
    </location>
</feature>
<name>A0AAD0YIU0_9FLAO</name>
<dbReference type="Proteomes" id="UP000274073">
    <property type="component" value="Chromosome"/>
</dbReference>
<evidence type="ECO:0000313" key="3">
    <source>
        <dbReference type="EMBL" id="AZA97095.1"/>
    </source>
</evidence>
<feature type="compositionally biased region" description="Polar residues" evidence="1">
    <location>
        <begin position="1"/>
        <end position="11"/>
    </location>
</feature>
<dbReference type="EMBL" id="CP033912">
    <property type="protein sequence ID" value="AZA97095.1"/>
    <property type="molecule type" value="Genomic_DNA"/>
</dbReference>
<reference evidence="4 5" key="1">
    <citation type="submission" date="2018-11" db="EMBL/GenBank/DDBJ databases">
        <title>Proposal to divide the Flavobacteriaceae and reorganize its genera based on Amino Acid Identity values calculated from whole genome sequences.</title>
        <authorList>
            <person name="Nicholson A.C."/>
            <person name="Gulvik C.A."/>
            <person name="Whitney A.M."/>
            <person name="Humrighouse B.W."/>
            <person name="Bell M."/>
            <person name="Holmes B."/>
            <person name="Steigerwalt A.G."/>
            <person name="Villarma A."/>
            <person name="Sheth M."/>
            <person name="Batra D."/>
            <person name="Pryor J."/>
            <person name="Bernardet J.-F."/>
            <person name="Hugo C."/>
            <person name="Kampfer P."/>
            <person name="Newman J."/>
            <person name="McQuiston J.R."/>
        </authorList>
    </citation>
    <scope>NUCLEOTIDE SEQUENCE [LARGE SCALE GENOMIC DNA]</scope>
    <source>
        <strain evidence="2 4">G0207</strain>
        <strain evidence="3 5">H5143</strain>
    </source>
</reference>
<sequence length="399" mass="46852">MNATKNNIGKNTTTRRAKTAKVTQTIRRVSGMDEAAKRCIGSPKRPTPIGSDKTASNGFLKTTFLPKFKENDFQKSISKEDNLIKIQRKKSKTERDFYKSLSQLAGHYGLNPIPTENFDFPYNIALSVWNIKKQLKESNENWDNIQLIQNENRTYFISEERCKTGTSLFYIPLIPLYRMLKNKAKKKSAQLLLSVCSYLYRNANIPYYRQENSYLYWNYEMLTDWISEDEEIDENHSSKKELQQAEIIGDFMEQKIFHKNNVEVFGKRLETFKAKNNFDKECFQLSKKVFQLYNDYPEESIFRNAHFNNIQTEENTDDDFYNEEKVVTMDKYISFFADDKGLIYQNLIDSVNNDFNEYSELQEPMITKVFDGSDIPKNNLDFENRLFGILIQLSTLLGD</sequence>
<keyword evidence="5" id="KW-1185">Reference proteome</keyword>
<gene>
    <name evidence="2" type="ORF">EG349_18135</name>
    <name evidence="3" type="ORF">EG353_16835</name>
</gene>
<evidence type="ECO:0000313" key="4">
    <source>
        <dbReference type="Proteomes" id="UP000274073"/>
    </source>
</evidence>
<evidence type="ECO:0000256" key="1">
    <source>
        <dbReference type="SAM" id="MobiDB-lite"/>
    </source>
</evidence>
<accession>A0AAD0YIU0</accession>
<proteinExistence type="predicted"/>
<protein>
    <submittedName>
        <fullName evidence="2">Uncharacterized protein</fullName>
    </submittedName>
</protein>
<organism evidence="2 4">
    <name type="scientific">Chryseobacterium shandongense</name>
    <dbReference type="NCBI Taxonomy" id="1493872"/>
    <lineage>
        <taxon>Bacteria</taxon>
        <taxon>Pseudomonadati</taxon>
        <taxon>Bacteroidota</taxon>
        <taxon>Flavobacteriia</taxon>
        <taxon>Flavobacteriales</taxon>
        <taxon>Weeksellaceae</taxon>
        <taxon>Chryseobacterium group</taxon>
        <taxon>Chryseobacterium</taxon>
    </lineage>
</organism>
<dbReference type="EMBL" id="CP033915">
    <property type="protein sequence ID" value="AZA88553.1"/>
    <property type="molecule type" value="Genomic_DNA"/>
</dbReference>
<dbReference type="RefSeq" id="WP_065720269.1">
    <property type="nucleotide sequence ID" value="NZ_CP033912.1"/>
</dbReference>
<dbReference type="Proteomes" id="UP000281741">
    <property type="component" value="Chromosome"/>
</dbReference>